<evidence type="ECO:0000313" key="1">
    <source>
        <dbReference type="EMBL" id="AOW08756.1"/>
    </source>
</evidence>
<proteinExistence type="predicted"/>
<evidence type="ECO:0000313" key="2">
    <source>
        <dbReference type="Proteomes" id="UP000175968"/>
    </source>
</evidence>
<dbReference type="AlphaFoldDB" id="A0AAC9N4U0"/>
<dbReference type="RefSeq" id="WP_070261783.1">
    <property type="nucleotide sequence ID" value="NZ_CP017479.1"/>
</dbReference>
<keyword evidence="2" id="KW-1185">Reference proteome</keyword>
<protein>
    <recommendedName>
        <fullName evidence="3">Tail fiber protein</fullName>
    </recommendedName>
</protein>
<dbReference type="EMBL" id="CP017479">
    <property type="protein sequence ID" value="AOW08756.1"/>
    <property type="molecule type" value="Genomic_DNA"/>
</dbReference>
<organism evidence="1 2">
    <name type="scientific">Flavobacterium gilvum</name>
    <dbReference type="NCBI Taxonomy" id="1492737"/>
    <lineage>
        <taxon>Bacteria</taxon>
        <taxon>Pseudomonadati</taxon>
        <taxon>Bacteroidota</taxon>
        <taxon>Flavobacteriia</taxon>
        <taxon>Flavobacteriales</taxon>
        <taxon>Flavobacteriaceae</taxon>
        <taxon>Flavobacterium</taxon>
    </lineage>
</organism>
<gene>
    <name evidence="1" type="ORF">EM308_04145</name>
</gene>
<reference evidence="1 2" key="1">
    <citation type="submission" date="2016-10" db="EMBL/GenBank/DDBJ databases">
        <title>Flavobacterium gilvum sp. nov., isolated from stream water.</title>
        <authorList>
            <person name="Shin S.-K."/>
            <person name="Cho Y.-J."/>
            <person name="Yi H."/>
        </authorList>
    </citation>
    <scope>NUCLEOTIDE SEQUENCE [LARGE SCALE GENOMIC DNA]</scope>
    <source>
        <strain evidence="1 2">EM1308</strain>
    </source>
</reference>
<evidence type="ECO:0008006" key="3">
    <source>
        <dbReference type="Google" id="ProtNLM"/>
    </source>
</evidence>
<name>A0AAC9N4U0_9FLAO</name>
<accession>A0AAC9N4U0</accession>
<dbReference type="Proteomes" id="UP000175968">
    <property type="component" value="Chromosome"/>
</dbReference>
<sequence length="392" mass="42203">MGTLIIETKEDSPEKLAAIVGKDTKYFLMAGEFNDVVAAINGKAETEAFENHLEDETAHNLLFEDKEDKTQKGVAGGYAPLNEFVKLSSEYLTIVNDLVTGGATALASAETVKTLKTQINAINTLLTSDNINLDTVQEIVDAIETVQSSLSTILVNDLTTGGTTKALTAEMGKTLKGLVDSLSAKIPKDYSKVVYVNANTPTTATIFDTNNPPVTNDNSLKSDVNNLYIGLDTSSWVYNATTFTYDAETITSKASTFYLYGTNKDAGNNKNNEIERSGAVGVGTATKPNHAVTKAQHDLKQDKDNQVEVSANSNVLNAWHGQTVLFAANCTITVPSTLNNSLGFVFRTLAGVTVTWAITAPFTWETTPSTTPEKTVGHFMRRGSTNTIILDF</sequence>
<dbReference type="KEGG" id="fgl:EM308_04145"/>